<dbReference type="EMBL" id="UOEW01000209">
    <property type="protein sequence ID" value="VAW38579.1"/>
    <property type="molecule type" value="Genomic_DNA"/>
</dbReference>
<dbReference type="PANTHER" id="PTHR14269:SF11">
    <property type="entry name" value="CDP-DIACYLGLYCEROL--GLYCEROL-3-PHOSPHATE 3-PHOSPHATIDYLTRANSFERASE"/>
    <property type="match status" value="1"/>
</dbReference>
<evidence type="ECO:0000256" key="5">
    <source>
        <dbReference type="ARBA" id="ARBA00023098"/>
    </source>
</evidence>
<evidence type="ECO:0000256" key="9">
    <source>
        <dbReference type="SAM" id="Phobius"/>
    </source>
</evidence>
<dbReference type="Pfam" id="PF01066">
    <property type="entry name" value="CDP-OH_P_transf"/>
    <property type="match status" value="1"/>
</dbReference>
<feature type="transmembrane region" description="Helical" evidence="9">
    <location>
        <begin position="137"/>
        <end position="158"/>
    </location>
</feature>
<keyword evidence="7" id="KW-0594">Phospholipid biosynthesis</keyword>
<feature type="transmembrane region" description="Helical" evidence="9">
    <location>
        <begin position="105"/>
        <end position="125"/>
    </location>
</feature>
<evidence type="ECO:0000256" key="1">
    <source>
        <dbReference type="ARBA" id="ARBA00004141"/>
    </source>
</evidence>
<keyword evidence="8" id="KW-1208">Phospholipid metabolism</keyword>
<dbReference type="InterPro" id="IPR004570">
    <property type="entry name" value="Phosphatidylglycerol_P_synth"/>
</dbReference>
<feature type="transmembrane region" description="Helical" evidence="9">
    <location>
        <begin position="15"/>
        <end position="34"/>
    </location>
</feature>
<evidence type="ECO:0000313" key="10">
    <source>
        <dbReference type="EMBL" id="VAW38579.1"/>
    </source>
</evidence>
<keyword evidence="6 9" id="KW-0472">Membrane</keyword>
<gene>
    <name evidence="10" type="ORF">MNBD_GAMMA01-1770</name>
</gene>
<dbReference type="Gene3D" id="1.20.120.1760">
    <property type="match status" value="1"/>
</dbReference>
<name>A0A3B0VNZ7_9ZZZZ</name>
<dbReference type="EC" id="2.7.8.5" evidence="10"/>
<dbReference type="GO" id="GO:0046474">
    <property type="term" value="P:glycerophospholipid biosynthetic process"/>
    <property type="evidence" value="ECO:0007669"/>
    <property type="project" value="TreeGrafter"/>
</dbReference>
<evidence type="ECO:0000256" key="7">
    <source>
        <dbReference type="ARBA" id="ARBA00023209"/>
    </source>
</evidence>
<proteinExistence type="predicted"/>
<evidence type="ECO:0000256" key="4">
    <source>
        <dbReference type="ARBA" id="ARBA00022989"/>
    </source>
</evidence>
<evidence type="ECO:0000256" key="8">
    <source>
        <dbReference type="ARBA" id="ARBA00023264"/>
    </source>
</evidence>
<organism evidence="10">
    <name type="scientific">hydrothermal vent metagenome</name>
    <dbReference type="NCBI Taxonomy" id="652676"/>
    <lineage>
        <taxon>unclassified sequences</taxon>
        <taxon>metagenomes</taxon>
        <taxon>ecological metagenomes</taxon>
    </lineage>
</organism>
<evidence type="ECO:0000256" key="6">
    <source>
        <dbReference type="ARBA" id="ARBA00023136"/>
    </source>
</evidence>
<keyword evidence="10" id="KW-0808">Transferase</keyword>
<evidence type="ECO:0000256" key="2">
    <source>
        <dbReference type="ARBA" id="ARBA00022516"/>
    </source>
</evidence>
<dbReference type="GO" id="GO:0008444">
    <property type="term" value="F:CDP-diacylglycerol-glycerol-3-phosphate 3-phosphatidyltransferase activity"/>
    <property type="evidence" value="ECO:0007669"/>
    <property type="project" value="UniProtKB-EC"/>
</dbReference>
<protein>
    <submittedName>
        <fullName evidence="10">CDP-diacylglycerol--glycerol-3-phosphate 3-phosphatidyltransferase</fullName>
        <ecNumber evidence="10">2.7.8.5</ecNumber>
    </submittedName>
</protein>
<keyword evidence="5" id="KW-0443">Lipid metabolism</keyword>
<keyword evidence="4 9" id="KW-1133">Transmembrane helix</keyword>
<keyword evidence="2" id="KW-0444">Lipid biosynthesis</keyword>
<dbReference type="GO" id="GO:0016020">
    <property type="term" value="C:membrane"/>
    <property type="evidence" value="ECO:0007669"/>
    <property type="project" value="UniProtKB-SubCell"/>
</dbReference>
<comment type="subcellular location">
    <subcellularLocation>
        <location evidence="1">Membrane</location>
        <topology evidence="1">Multi-pass membrane protein</topology>
    </subcellularLocation>
</comment>
<dbReference type="InterPro" id="IPR000462">
    <property type="entry name" value="CDP-OH_P_trans"/>
</dbReference>
<dbReference type="PIRSF" id="PIRSF000847">
    <property type="entry name" value="Phos_ph_gly_syn"/>
    <property type="match status" value="1"/>
</dbReference>
<accession>A0A3B0VNZ7</accession>
<sequence>MIPLVWFMLEEQYEYALYIAIAAGFSDVLDGYLAKRFGWEGWLGGVLDPLADKFMMLSCFLVFAVQNIIPNWLLILVLARDIIIITGATFYHFTILKVDKAKPSMLSKLNTALQILFIVILLAHYSIYQFNLLVIDVLIYLVTFFTVASGIHYVYYWGKKAVIENDKLTTEE</sequence>
<feature type="transmembrane region" description="Helical" evidence="9">
    <location>
        <begin position="46"/>
        <end position="66"/>
    </location>
</feature>
<evidence type="ECO:0000256" key="3">
    <source>
        <dbReference type="ARBA" id="ARBA00022692"/>
    </source>
</evidence>
<dbReference type="InterPro" id="IPR043130">
    <property type="entry name" value="CDP-OH_PTrfase_TM_dom"/>
</dbReference>
<reference evidence="10" key="1">
    <citation type="submission" date="2018-06" db="EMBL/GenBank/DDBJ databases">
        <authorList>
            <person name="Zhirakovskaya E."/>
        </authorList>
    </citation>
    <scope>NUCLEOTIDE SEQUENCE</scope>
</reference>
<dbReference type="PANTHER" id="PTHR14269">
    <property type="entry name" value="CDP-DIACYLGLYCEROL--GLYCEROL-3-PHOSPHATE 3-PHOSPHATIDYLTRANSFERASE-RELATED"/>
    <property type="match status" value="1"/>
</dbReference>
<dbReference type="InterPro" id="IPR050324">
    <property type="entry name" value="CDP-alcohol_PTase-I"/>
</dbReference>
<keyword evidence="3 9" id="KW-0812">Transmembrane</keyword>
<dbReference type="AlphaFoldDB" id="A0A3B0VNZ7"/>